<reference evidence="2 3" key="1">
    <citation type="submission" date="2022-01" db="EMBL/GenBank/DDBJ databases">
        <title>A high-quality chromosome-level genome assembly of rohu carp, Labeo rohita.</title>
        <authorList>
            <person name="Arick M.A. II"/>
            <person name="Hsu C.-Y."/>
            <person name="Magbanua Z."/>
            <person name="Pechanova O."/>
            <person name="Grover C."/>
            <person name="Miller E."/>
            <person name="Thrash A."/>
            <person name="Ezzel L."/>
            <person name="Alam S."/>
            <person name="Benzie J."/>
            <person name="Hamilton M."/>
            <person name="Karsi A."/>
            <person name="Lawrence M.L."/>
            <person name="Peterson D.G."/>
        </authorList>
    </citation>
    <scope>NUCLEOTIDE SEQUENCE [LARGE SCALE GENOMIC DNA]</scope>
    <source>
        <strain evidence="3">BAU-BD-2019</strain>
        <tissue evidence="2">Blood</tissue>
    </source>
</reference>
<dbReference type="EMBL" id="JACTAM010000690">
    <property type="protein sequence ID" value="KAI2646973.1"/>
    <property type="molecule type" value="Genomic_DNA"/>
</dbReference>
<evidence type="ECO:0000313" key="2">
    <source>
        <dbReference type="EMBL" id="KAI2646973.1"/>
    </source>
</evidence>
<dbReference type="Proteomes" id="UP000830375">
    <property type="component" value="Unassembled WGS sequence"/>
</dbReference>
<sequence>MIIILAFKKTRHKPESNSGFRVYRLYRVGPEYSSPLPNEADKESSLGLALFFYKQSKLFILNALPENSLVLLPPLPFILAGLSPPLRSNSQCTEYMQPLEKLLSVSSVGKNCKRTTRKSQSCIPSSLNPEKRLEGTQLEERSGVMARRMSIPRVVGNSWTVNGQERVEGSDGSGNEPGDMEVGGGIYESWESVRNNKRKKKRKNKTDESDSDRGSNTEEKRREEYVIFAKLVDEGDSFGGMNPIQLTKSLNKEIGEIKSAKVLRNGALMIVCKDEKQQGKAIKMNIINRKKVECSKTYKKFTKGVITGIPVNVSVDDVKRNITNARVNEVRRLKVNRNGNMQDSLSVMINFDQEKLPEKVYIGFMCYDVRLYIPPPIRCFKCQRYGHVAAVCKGKQRCGKCSGEHEYGKCQEGTKLKCCNCGGGGHSSAYRGCEVSKRQDEVQRIKVVQGISYAEAAKKVSGNVTVDKQSETSRKEMNQGMKCQGCNKLKEETLIVKKNDFVMFMAEIINCSAQTKSRNEKIKIIVKCAEKYLDVKGLQWETIRESLTEETQSSQACVGSS</sequence>
<feature type="compositionally biased region" description="Basic residues" evidence="1">
    <location>
        <begin position="195"/>
        <end position="204"/>
    </location>
</feature>
<keyword evidence="3" id="KW-1185">Reference proteome</keyword>
<comment type="caution">
    <text evidence="2">The sequence shown here is derived from an EMBL/GenBank/DDBJ whole genome shotgun (WGS) entry which is preliminary data.</text>
</comment>
<feature type="compositionally biased region" description="Basic and acidic residues" evidence="1">
    <location>
        <begin position="129"/>
        <end position="141"/>
    </location>
</feature>
<feature type="region of interest" description="Disordered" evidence="1">
    <location>
        <begin position="119"/>
        <end position="141"/>
    </location>
</feature>
<evidence type="ECO:0000256" key="1">
    <source>
        <dbReference type="SAM" id="MobiDB-lite"/>
    </source>
</evidence>
<name>A0ABQ8L8B3_LABRO</name>
<feature type="compositionally biased region" description="Polar residues" evidence="1">
    <location>
        <begin position="119"/>
        <end position="128"/>
    </location>
</feature>
<accession>A0ABQ8L8B3</accession>
<feature type="region of interest" description="Disordered" evidence="1">
    <location>
        <begin position="157"/>
        <end position="220"/>
    </location>
</feature>
<evidence type="ECO:0000313" key="3">
    <source>
        <dbReference type="Proteomes" id="UP000830375"/>
    </source>
</evidence>
<protein>
    <submittedName>
        <fullName evidence="2">Nucleic-acid-binding protein from transposon X-element</fullName>
    </submittedName>
</protein>
<feature type="compositionally biased region" description="Basic and acidic residues" evidence="1">
    <location>
        <begin position="205"/>
        <end position="220"/>
    </location>
</feature>
<gene>
    <name evidence="2" type="ORF">H4Q32_026075</name>
</gene>
<organism evidence="2 3">
    <name type="scientific">Labeo rohita</name>
    <name type="common">Indian major carp</name>
    <name type="synonym">Cyprinus rohita</name>
    <dbReference type="NCBI Taxonomy" id="84645"/>
    <lineage>
        <taxon>Eukaryota</taxon>
        <taxon>Metazoa</taxon>
        <taxon>Chordata</taxon>
        <taxon>Craniata</taxon>
        <taxon>Vertebrata</taxon>
        <taxon>Euteleostomi</taxon>
        <taxon>Actinopterygii</taxon>
        <taxon>Neopterygii</taxon>
        <taxon>Teleostei</taxon>
        <taxon>Ostariophysi</taxon>
        <taxon>Cypriniformes</taxon>
        <taxon>Cyprinidae</taxon>
        <taxon>Labeoninae</taxon>
        <taxon>Labeonini</taxon>
        <taxon>Labeo</taxon>
    </lineage>
</organism>
<proteinExistence type="predicted"/>